<reference evidence="1 2" key="1">
    <citation type="submission" date="2024-02" db="EMBL/GenBank/DDBJ databases">
        <title>A chromosome-level genome assembly of Drosophila madeirensis, a fruit fly species endemic to Madeira island.</title>
        <authorList>
            <person name="Tomihara K."/>
            <person name="Llopart A."/>
            <person name="Yamamoto D."/>
        </authorList>
    </citation>
    <scope>NUCLEOTIDE SEQUENCE [LARGE SCALE GENOMIC DNA]</scope>
    <source>
        <strain evidence="1 2">RF1</strain>
    </source>
</reference>
<accession>A0AAU9G4C7</accession>
<gene>
    <name evidence="1" type="ORF">DMAD_02177</name>
</gene>
<evidence type="ECO:0000313" key="1">
    <source>
        <dbReference type="EMBL" id="BFG02760.1"/>
    </source>
</evidence>
<organism evidence="1 2">
    <name type="scientific">Drosophila madeirensis</name>
    <name type="common">Fruit fly</name>
    <dbReference type="NCBI Taxonomy" id="30013"/>
    <lineage>
        <taxon>Eukaryota</taxon>
        <taxon>Metazoa</taxon>
        <taxon>Ecdysozoa</taxon>
        <taxon>Arthropoda</taxon>
        <taxon>Hexapoda</taxon>
        <taxon>Insecta</taxon>
        <taxon>Pterygota</taxon>
        <taxon>Neoptera</taxon>
        <taxon>Endopterygota</taxon>
        <taxon>Diptera</taxon>
        <taxon>Brachycera</taxon>
        <taxon>Muscomorpha</taxon>
        <taxon>Ephydroidea</taxon>
        <taxon>Drosophilidae</taxon>
        <taxon>Drosophila</taxon>
        <taxon>Sophophora</taxon>
    </lineage>
</organism>
<dbReference type="Proteomes" id="UP001500889">
    <property type="component" value="Chromosome A"/>
</dbReference>
<dbReference type="AlphaFoldDB" id="A0AAU9G4C7"/>
<protein>
    <submittedName>
        <fullName evidence="1">Uncharacterized protein</fullName>
    </submittedName>
</protein>
<evidence type="ECO:0000313" key="2">
    <source>
        <dbReference type="Proteomes" id="UP001500889"/>
    </source>
</evidence>
<proteinExistence type="predicted"/>
<sequence>MSRKVTIWRPGLLRSCSGKWTRRRDTSAMKSSCKITWKTATPPVVVTRRLGSLSSTFRLPAMMLNTE</sequence>
<keyword evidence="2" id="KW-1185">Reference proteome</keyword>
<dbReference type="EMBL" id="AP029266">
    <property type="protein sequence ID" value="BFG02760.1"/>
    <property type="molecule type" value="Genomic_DNA"/>
</dbReference>
<name>A0AAU9G4C7_DROMD</name>